<name>Q17V68_HELAH</name>
<protein>
    <submittedName>
        <fullName evidence="8">Amino acid permease 2</fullName>
    </submittedName>
</protein>
<proteinExistence type="predicted"/>
<feature type="transmembrane region" description="Helical" evidence="6">
    <location>
        <begin position="29"/>
        <end position="49"/>
    </location>
</feature>
<gene>
    <name evidence="8" type="primary">rocE fragment 2</name>
    <name evidence="8" type="ordered locus">Hac_1763</name>
</gene>
<keyword evidence="4 6" id="KW-1133">Transmembrane helix</keyword>
<dbReference type="eggNOG" id="COG0833">
    <property type="taxonomic scope" value="Bacteria"/>
</dbReference>
<dbReference type="KEGG" id="hac:Hac_1763"/>
<dbReference type="HOGENOM" id="CLU_1765503_0_0_7"/>
<dbReference type="Proteomes" id="UP000000775">
    <property type="component" value="Chromosome"/>
</dbReference>
<dbReference type="STRING" id="382638.Hac_1763"/>
<evidence type="ECO:0000256" key="1">
    <source>
        <dbReference type="ARBA" id="ARBA00004141"/>
    </source>
</evidence>
<dbReference type="Pfam" id="PF00324">
    <property type="entry name" value="AA_permease"/>
    <property type="match status" value="1"/>
</dbReference>
<evidence type="ECO:0000256" key="4">
    <source>
        <dbReference type="ARBA" id="ARBA00022989"/>
    </source>
</evidence>
<evidence type="ECO:0000313" key="9">
    <source>
        <dbReference type="Proteomes" id="UP000000775"/>
    </source>
</evidence>
<keyword evidence="3 6" id="KW-0812">Transmembrane</keyword>
<feature type="domain" description="Amino acid permease/ SLC12A" evidence="7">
    <location>
        <begin position="1"/>
        <end position="131"/>
    </location>
</feature>
<dbReference type="PANTHER" id="PTHR43495:SF5">
    <property type="entry name" value="GAMMA-AMINOBUTYRIC ACID PERMEASE"/>
    <property type="match status" value="1"/>
</dbReference>
<evidence type="ECO:0000259" key="7">
    <source>
        <dbReference type="Pfam" id="PF00324"/>
    </source>
</evidence>
<evidence type="ECO:0000256" key="2">
    <source>
        <dbReference type="ARBA" id="ARBA00022448"/>
    </source>
</evidence>
<evidence type="ECO:0000313" key="8">
    <source>
        <dbReference type="EMBL" id="CAK00458.1"/>
    </source>
</evidence>
<dbReference type="GO" id="GO:0055085">
    <property type="term" value="P:transmembrane transport"/>
    <property type="evidence" value="ECO:0007669"/>
    <property type="project" value="InterPro"/>
</dbReference>
<keyword evidence="5 6" id="KW-0472">Membrane</keyword>
<accession>Q17V68</accession>
<keyword evidence="9" id="KW-1185">Reference proteome</keyword>
<comment type="subcellular location">
    <subcellularLocation>
        <location evidence="1">Membrane</location>
        <topology evidence="1">Multi-pass membrane protein</topology>
    </subcellularLocation>
</comment>
<dbReference type="EMBL" id="AM260522">
    <property type="protein sequence ID" value="CAK00458.1"/>
    <property type="molecule type" value="Genomic_DNA"/>
</dbReference>
<feature type="transmembrane region" description="Helical" evidence="6">
    <location>
        <begin position="56"/>
        <end position="76"/>
    </location>
</feature>
<reference evidence="8 9" key="1">
    <citation type="journal article" date="2006" name="PLoS Genet.">
        <title>Who ate whom? Adaptive Helicobacter genomic changes that accompanied a host jump from early humans to large felines.</title>
        <authorList>
            <person name="Eppinger M."/>
            <person name="Baar C."/>
            <person name="Linz B."/>
            <person name="Raddatz G."/>
            <person name="Lanz C."/>
            <person name="Keller H."/>
            <person name="Morelli G."/>
            <person name="Gressmann H."/>
            <person name="Achtman M."/>
            <person name="Schuster S.C."/>
        </authorList>
    </citation>
    <scope>NUCLEOTIDE SEQUENCE [LARGE SCALE GENOMIC DNA]</scope>
    <source>
        <strain evidence="8 9">Sheeba</strain>
    </source>
</reference>
<dbReference type="InterPro" id="IPR004841">
    <property type="entry name" value="AA-permease/SLC12A_dom"/>
</dbReference>
<organism evidence="8 9">
    <name type="scientific">Helicobacter acinonychis (strain Sheeba)</name>
    <dbReference type="NCBI Taxonomy" id="382638"/>
    <lineage>
        <taxon>Bacteria</taxon>
        <taxon>Pseudomonadati</taxon>
        <taxon>Campylobacterota</taxon>
        <taxon>Epsilonproteobacteria</taxon>
        <taxon>Campylobacterales</taxon>
        <taxon>Helicobacteraceae</taxon>
        <taxon>Helicobacter</taxon>
    </lineage>
</organism>
<evidence type="ECO:0000256" key="5">
    <source>
        <dbReference type="ARBA" id="ARBA00023136"/>
    </source>
</evidence>
<dbReference type="AlphaFoldDB" id="Q17V68"/>
<sequence length="147" mass="16630">MGELASVYPTTGSFGGYASRFINPSAGYMVFWMYWLSWVLTVAVQYIAIGLLMQRWFLGISVYVWVIACVVLLFLLNFFSVKIFATSEFLLSTIKVLAVFVFTMLGSVGIIYSFYLHGFEGVFANFYFSGEVQGLEKGFSLKAWGRF</sequence>
<dbReference type="Gene3D" id="1.20.1740.10">
    <property type="entry name" value="Amino acid/polyamine transporter I"/>
    <property type="match status" value="1"/>
</dbReference>
<dbReference type="PANTHER" id="PTHR43495">
    <property type="entry name" value="GABA PERMEASE"/>
    <property type="match status" value="1"/>
</dbReference>
<feature type="transmembrane region" description="Helical" evidence="6">
    <location>
        <begin position="96"/>
        <end position="116"/>
    </location>
</feature>
<keyword evidence="2" id="KW-0813">Transport</keyword>
<evidence type="ECO:0000256" key="6">
    <source>
        <dbReference type="SAM" id="Phobius"/>
    </source>
</evidence>
<dbReference type="GO" id="GO:0016020">
    <property type="term" value="C:membrane"/>
    <property type="evidence" value="ECO:0007669"/>
    <property type="project" value="UniProtKB-SubCell"/>
</dbReference>
<evidence type="ECO:0000256" key="3">
    <source>
        <dbReference type="ARBA" id="ARBA00022692"/>
    </source>
</evidence>